<feature type="domain" description="Myb/SANT-like" evidence="9">
    <location>
        <begin position="1"/>
        <end position="91"/>
    </location>
</feature>
<dbReference type="EMBL" id="CM018039">
    <property type="protein sequence ID" value="KAA8536218.1"/>
    <property type="molecule type" value="Genomic_DNA"/>
</dbReference>
<dbReference type="SUPFAM" id="SSF52058">
    <property type="entry name" value="L domain-like"/>
    <property type="match status" value="1"/>
</dbReference>
<keyword evidence="4" id="KW-0433">Leucine-rich repeat</keyword>
<gene>
    <name evidence="10" type="ORF">F0562_028696</name>
</gene>
<keyword evidence="8" id="KW-0325">Glycoprotein</keyword>
<dbReference type="GO" id="GO:0005576">
    <property type="term" value="C:extracellular region"/>
    <property type="evidence" value="ECO:0007669"/>
    <property type="project" value="UniProtKB-SubCell"/>
</dbReference>
<organism evidence="10 11">
    <name type="scientific">Nyssa sinensis</name>
    <dbReference type="NCBI Taxonomy" id="561372"/>
    <lineage>
        <taxon>Eukaryota</taxon>
        <taxon>Viridiplantae</taxon>
        <taxon>Streptophyta</taxon>
        <taxon>Embryophyta</taxon>
        <taxon>Tracheophyta</taxon>
        <taxon>Spermatophyta</taxon>
        <taxon>Magnoliopsida</taxon>
        <taxon>eudicotyledons</taxon>
        <taxon>Gunneridae</taxon>
        <taxon>Pentapetalae</taxon>
        <taxon>asterids</taxon>
        <taxon>Cornales</taxon>
        <taxon>Nyssaceae</taxon>
        <taxon>Nyssa</taxon>
    </lineage>
</organism>
<protein>
    <recommendedName>
        <fullName evidence="9">Myb/SANT-like domain-containing protein</fullName>
    </recommendedName>
</protein>
<reference evidence="10 11" key="1">
    <citation type="submission" date="2019-09" db="EMBL/GenBank/DDBJ databases">
        <title>A chromosome-level genome assembly of the Chinese tupelo Nyssa sinensis.</title>
        <authorList>
            <person name="Yang X."/>
            <person name="Kang M."/>
            <person name="Yang Y."/>
            <person name="Xiong H."/>
            <person name="Wang M."/>
            <person name="Zhang Z."/>
            <person name="Wang Z."/>
            <person name="Wu H."/>
            <person name="Ma T."/>
            <person name="Liu J."/>
            <person name="Xi Z."/>
        </authorList>
    </citation>
    <scope>NUCLEOTIDE SEQUENCE [LARGE SCALE GENOMIC DNA]</scope>
    <source>
        <strain evidence="10">J267</strain>
        <tissue evidence="10">Leaf</tissue>
    </source>
</reference>
<name>A0A5J5B0X0_9ASTE</name>
<dbReference type="Proteomes" id="UP000325577">
    <property type="component" value="Linkage Group LG16"/>
</dbReference>
<evidence type="ECO:0000259" key="9">
    <source>
        <dbReference type="Pfam" id="PF12776"/>
    </source>
</evidence>
<dbReference type="Gene3D" id="3.80.10.10">
    <property type="entry name" value="Ribonuclease Inhibitor"/>
    <property type="match status" value="1"/>
</dbReference>
<evidence type="ECO:0000256" key="4">
    <source>
        <dbReference type="ARBA" id="ARBA00022614"/>
    </source>
</evidence>
<comment type="subcellular location">
    <subcellularLocation>
        <location evidence="1">Membrane</location>
    </subcellularLocation>
    <subcellularLocation>
        <location evidence="2">Secreted</location>
    </subcellularLocation>
</comment>
<evidence type="ECO:0000256" key="3">
    <source>
        <dbReference type="ARBA" id="ARBA00022525"/>
    </source>
</evidence>
<dbReference type="InterPro" id="IPR001611">
    <property type="entry name" value="Leu-rich_rpt"/>
</dbReference>
<dbReference type="Pfam" id="PF00560">
    <property type="entry name" value="LRR_1"/>
    <property type="match status" value="3"/>
</dbReference>
<accession>A0A5J5B0X0</accession>
<dbReference type="PANTHER" id="PTHR32093">
    <property type="entry name" value="LEUCINE-RICH REPEAT EXTENSIN-LIKE PROTEIN 3-RELATED"/>
    <property type="match status" value="1"/>
</dbReference>
<dbReference type="PANTHER" id="PTHR32093:SF131">
    <property type="entry name" value="LEUCINE-RICH REPEAT-CONTAINING N-TERMINAL PLANT-TYPE DOMAIN-CONTAINING PROTEIN"/>
    <property type="match status" value="1"/>
</dbReference>
<evidence type="ECO:0000313" key="11">
    <source>
        <dbReference type="Proteomes" id="UP000325577"/>
    </source>
</evidence>
<dbReference type="GO" id="GO:0016020">
    <property type="term" value="C:membrane"/>
    <property type="evidence" value="ECO:0007669"/>
    <property type="project" value="UniProtKB-SubCell"/>
</dbReference>
<keyword evidence="6" id="KW-0677">Repeat</keyword>
<keyword evidence="11" id="KW-1185">Reference proteome</keyword>
<dbReference type="InterPro" id="IPR032675">
    <property type="entry name" value="LRR_dom_sf"/>
</dbReference>
<sequence length="544" mass="60924">MDDALIDAFYQQNVIGNKIDGTFTAKACNEVVKELCEKLGMDVNKDRVKNRLKTIKTHFNECFDLFNYGLSGFSWSPITKLWSVKPEVWKSLIEAKPKTRKWRTTPINHYDKLCEMFAKDRATSAAHGDGDHPVSDTTREELLEIIIGVGGGSSPAPAPEPLCPPPPPPPYRFESKRIELAFRVIQKFKKRITCDPNGITKTWVGPDVCNKYMGFSCAMVPDYKVKALAAVNFNRFNFSGPDLTLDGFIDELEDISIFHANSNNFTGTIPKTITKLRYFYELDLSNNNLDGKFPNDVLSATNLTFLDLRFNSFAGLVPPQVFTLDLDVLFINDNNFLQTLPDNLGSTPAIYLTLANNKFVGPIPGSIGQASKTLREVLFLNNFLSGCLPCEIGLLKEATVLDVGHNQLTGPIPHSFACLAKMELLNLAQNQFYGPVPEMVCNIPSLMNFSLSYNYFTEVGPICRKLIEKKVLDVKMNCILNLPMQRSAADCHAFFSKPKYCSNVKSLNWIPCSMDNVHNNSQEPSDRKSATTPRSYDALIPHRL</sequence>
<evidence type="ECO:0000256" key="2">
    <source>
        <dbReference type="ARBA" id="ARBA00004613"/>
    </source>
</evidence>
<evidence type="ECO:0000256" key="5">
    <source>
        <dbReference type="ARBA" id="ARBA00022729"/>
    </source>
</evidence>
<keyword evidence="3" id="KW-0964">Secreted</keyword>
<dbReference type="InterPro" id="IPR051582">
    <property type="entry name" value="LRR_extensin-like_regulator"/>
</dbReference>
<keyword evidence="5" id="KW-0732">Signal</keyword>
<evidence type="ECO:0000256" key="8">
    <source>
        <dbReference type="ARBA" id="ARBA00023180"/>
    </source>
</evidence>
<dbReference type="InterPro" id="IPR024752">
    <property type="entry name" value="Myb/SANT-like_dom"/>
</dbReference>
<proteinExistence type="predicted"/>
<dbReference type="OrthoDB" id="676979at2759"/>
<dbReference type="Pfam" id="PF12776">
    <property type="entry name" value="Myb_DNA-bind_3"/>
    <property type="match status" value="1"/>
</dbReference>
<keyword evidence="7" id="KW-0472">Membrane</keyword>
<evidence type="ECO:0000256" key="7">
    <source>
        <dbReference type="ARBA" id="ARBA00023136"/>
    </source>
</evidence>
<evidence type="ECO:0000313" key="10">
    <source>
        <dbReference type="EMBL" id="KAA8536218.1"/>
    </source>
</evidence>
<evidence type="ECO:0000256" key="1">
    <source>
        <dbReference type="ARBA" id="ARBA00004370"/>
    </source>
</evidence>
<dbReference type="FunFam" id="3.80.10.10:FF:000041">
    <property type="entry name" value="LRR receptor-like serine/threonine-protein kinase ERECTA"/>
    <property type="match status" value="1"/>
</dbReference>
<dbReference type="AlphaFoldDB" id="A0A5J5B0X0"/>
<evidence type="ECO:0000256" key="6">
    <source>
        <dbReference type="ARBA" id="ARBA00022737"/>
    </source>
</evidence>